<organism evidence="1 2">
    <name type="scientific">Rhodanobacter thiooxydans</name>
    <dbReference type="NCBI Taxonomy" id="416169"/>
    <lineage>
        <taxon>Bacteria</taxon>
        <taxon>Pseudomonadati</taxon>
        <taxon>Pseudomonadota</taxon>
        <taxon>Gammaproteobacteria</taxon>
        <taxon>Lysobacterales</taxon>
        <taxon>Rhodanobacteraceae</taxon>
        <taxon>Rhodanobacter</taxon>
    </lineage>
</organism>
<dbReference type="Proteomes" id="UP000076131">
    <property type="component" value="Unassembled WGS sequence"/>
</dbReference>
<reference evidence="1 2" key="1">
    <citation type="journal article" date="2016" name="MBio">
        <title>Lateral Gene Transfer in a Heavy Metal-Contaminated-Groundwater Microbial Community.</title>
        <authorList>
            <person name="Hemme C.L."/>
            <person name="Green S.J."/>
            <person name="Rishishwar L."/>
            <person name="Prakash O."/>
            <person name="Pettenato A."/>
            <person name="Chakraborty R."/>
            <person name="Deutschbauer A.M."/>
            <person name="Van Nostrand J.D."/>
            <person name="Wu L."/>
            <person name="He Z."/>
            <person name="Jordan I.K."/>
            <person name="Hazen T.C."/>
            <person name="Arkin A.P."/>
            <person name="Kostka J.E."/>
            <person name="Zhou J."/>
        </authorList>
    </citation>
    <scope>NUCLEOTIDE SEQUENCE [LARGE SCALE GENOMIC DNA]</scope>
    <source>
        <strain evidence="1 2">FW104-T7</strain>
    </source>
</reference>
<proteinExistence type="predicted"/>
<protein>
    <submittedName>
        <fullName evidence="1">Uncharacterized protein</fullName>
    </submittedName>
</protein>
<keyword evidence="2" id="KW-1185">Reference proteome</keyword>
<gene>
    <name evidence="1" type="ORF">RHOFW104T7_00890</name>
</gene>
<accession>A0A154QDT6</accession>
<evidence type="ECO:0000313" key="2">
    <source>
        <dbReference type="Proteomes" id="UP000076131"/>
    </source>
</evidence>
<dbReference type="AlphaFoldDB" id="A0A154QDT6"/>
<name>A0A154QDT6_9GAMM</name>
<dbReference type="STRING" id="416169.RHOFW104T7_00890"/>
<evidence type="ECO:0000313" key="1">
    <source>
        <dbReference type="EMBL" id="KZC22409.1"/>
    </source>
</evidence>
<dbReference type="EMBL" id="LVJS01000110">
    <property type="protein sequence ID" value="KZC22409.1"/>
    <property type="molecule type" value="Genomic_DNA"/>
</dbReference>
<comment type="caution">
    <text evidence="1">The sequence shown here is derived from an EMBL/GenBank/DDBJ whole genome shotgun (WGS) entry which is preliminary data.</text>
</comment>
<sequence>MAWLAWLILALAPLHGMPRGMVGDAIGAAPAAMVAHVVDHGRHVMPAPADCCGGPHHDQHGSMGSAQCAAACGSALPALAMAGLVPVAPEPLRVSSSVVAAPSVVHAVPLRPPVG</sequence>